<organism evidence="2 3">
    <name type="scientific">Paludibacterium denitrificans</name>
    <dbReference type="NCBI Taxonomy" id="2675226"/>
    <lineage>
        <taxon>Bacteria</taxon>
        <taxon>Pseudomonadati</taxon>
        <taxon>Pseudomonadota</taxon>
        <taxon>Betaproteobacteria</taxon>
        <taxon>Neisseriales</taxon>
        <taxon>Chromobacteriaceae</taxon>
        <taxon>Paludibacterium</taxon>
    </lineage>
</organism>
<evidence type="ECO:0000313" key="3">
    <source>
        <dbReference type="Proteomes" id="UP000446658"/>
    </source>
</evidence>
<proteinExistence type="predicted"/>
<sequence>MPLFTAPSTFKVTDAGLKQLFNNLPSRAGRYGSSRLARKLAVLASLVVAVGYGLLQFAA</sequence>
<dbReference type="RefSeq" id="WP_230370646.1">
    <property type="nucleotide sequence ID" value="NZ_WLYX01000001.1"/>
</dbReference>
<accession>A0A844GFC5</accession>
<keyword evidence="1" id="KW-0812">Transmembrane</keyword>
<dbReference type="EMBL" id="WLYX01000001">
    <property type="protein sequence ID" value="MTD33597.1"/>
    <property type="molecule type" value="Genomic_DNA"/>
</dbReference>
<reference evidence="2 3" key="1">
    <citation type="submission" date="2019-11" db="EMBL/GenBank/DDBJ databases">
        <title>Draft genome sequence of Paludibacterium sp. dN18-1.</title>
        <authorList>
            <person name="Im W.-T."/>
        </authorList>
    </citation>
    <scope>NUCLEOTIDE SEQUENCE [LARGE SCALE GENOMIC DNA]</scope>
    <source>
        <strain evidence="3">dN 18-1</strain>
    </source>
</reference>
<keyword evidence="1" id="KW-1133">Transmembrane helix</keyword>
<gene>
    <name evidence="2" type="ORF">GKE73_12795</name>
</gene>
<dbReference type="Proteomes" id="UP000446658">
    <property type="component" value="Unassembled WGS sequence"/>
</dbReference>
<name>A0A844GFC5_9NEIS</name>
<evidence type="ECO:0000256" key="1">
    <source>
        <dbReference type="SAM" id="Phobius"/>
    </source>
</evidence>
<evidence type="ECO:0000313" key="2">
    <source>
        <dbReference type="EMBL" id="MTD33597.1"/>
    </source>
</evidence>
<keyword evidence="3" id="KW-1185">Reference proteome</keyword>
<keyword evidence="1" id="KW-0472">Membrane</keyword>
<protein>
    <submittedName>
        <fullName evidence="2">Uncharacterized protein</fullName>
    </submittedName>
</protein>
<feature type="transmembrane region" description="Helical" evidence="1">
    <location>
        <begin position="40"/>
        <end position="58"/>
    </location>
</feature>
<dbReference type="AlphaFoldDB" id="A0A844GFC5"/>
<comment type="caution">
    <text evidence="2">The sequence shown here is derived from an EMBL/GenBank/DDBJ whole genome shotgun (WGS) entry which is preliminary data.</text>
</comment>